<comment type="caution">
    <text evidence="3">The sequence shown here is derived from an EMBL/GenBank/DDBJ whole genome shotgun (WGS) entry which is preliminary data.</text>
</comment>
<reference evidence="3" key="1">
    <citation type="submission" date="2019-11" db="EMBL/GenBank/DDBJ databases">
        <title>Characterization of Clostridium perfringens isolates from swine manure treated agricultural soils.</title>
        <authorList>
            <person name="Wushke S.T."/>
        </authorList>
    </citation>
    <scope>NUCLEOTIDE SEQUENCE</scope>
    <source>
        <strain evidence="3">X94</strain>
    </source>
</reference>
<dbReference type="RefSeq" id="WP_322395999.1">
    <property type="nucleotide sequence ID" value="NZ_WNUI01000817.1"/>
</dbReference>
<organism evidence="3 4">
    <name type="scientific">Clostridium perfringens</name>
    <dbReference type="NCBI Taxonomy" id="1502"/>
    <lineage>
        <taxon>Bacteria</taxon>
        <taxon>Bacillati</taxon>
        <taxon>Bacillota</taxon>
        <taxon>Clostridia</taxon>
        <taxon>Eubacteriales</taxon>
        <taxon>Clostridiaceae</taxon>
        <taxon>Clostridium</taxon>
    </lineage>
</organism>
<gene>
    <name evidence="3" type="ORF">GNF68_17945</name>
</gene>
<dbReference type="PROSITE" id="PS50966">
    <property type="entry name" value="ZF_SWIM"/>
    <property type="match status" value="1"/>
</dbReference>
<dbReference type="InterPro" id="IPR007527">
    <property type="entry name" value="Znf_SWIM"/>
</dbReference>
<evidence type="ECO:0000256" key="1">
    <source>
        <dbReference type="PROSITE-ProRule" id="PRU00325"/>
    </source>
</evidence>
<dbReference type="EMBL" id="WNUI01000817">
    <property type="protein sequence ID" value="MDZ4910844.1"/>
    <property type="molecule type" value="Genomic_DNA"/>
</dbReference>
<evidence type="ECO:0000259" key="2">
    <source>
        <dbReference type="PROSITE" id="PS50966"/>
    </source>
</evidence>
<protein>
    <recommendedName>
        <fullName evidence="2">SWIM-type domain-containing protein</fullName>
    </recommendedName>
</protein>
<evidence type="ECO:0000313" key="4">
    <source>
        <dbReference type="Proteomes" id="UP001288778"/>
    </source>
</evidence>
<sequence>MNFKIVNDILIDNTDKLRLSRGQEYYKDGYVQEIKYNNEDKILNIDGKVASANYNILYYPEITIDLKNKEIVNTICTCEDYKKRSSHSNNVVCKHIV</sequence>
<dbReference type="Proteomes" id="UP001288778">
    <property type="component" value="Unassembled WGS sequence"/>
</dbReference>
<dbReference type="GO" id="GO:0008270">
    <property type="term" value="F:zinc ion binding"/>
    <property type="evidence" value="ECO:0007669"/>
    <property type="project" value="UniProtKB-KW"/>
</dbReference>
<proteinExistence type="predicted"/>
<keyword evidence="1" id="KW-0863">Zinc-finger</keyword>
<dbReference type="AlphaFoldDB" id="A0AAW9I4S8"/>
<name>A0AAW9I4S8_CLOPF</name>
<keyword evidence="1" id="KW-0479">Metal-binding</keyword>
<accession>A0AAW9I4S8</accession>
<keyword evidence="1" id="KW-0862">Zinc</keyword>
<evidence type="ECO:0000313" key="3">
    <source>
        <dbReference type="EMBL" id="MDZ4910844.1"/>
    </source>
</evidence>
<feature type="non-terminal residue" evidence="3">
    <location>
        <position position="97"/>
    </location>
</feature>
<feature type="domain" description="SWIM-type" evidence="2">
    <location>
        <begin position="60"/>
        <end position="97"/>
    </location>
</feature>